<evidence type="ECO:0008006" key="3">
    <source>
        <dbReference type="Google" id="ProtNLM"/>
    </source>
</evidence>
<organism evidence="1 2">
    <name type="scientific">Microbaculum marinisediminis</name>
    <dbReference type="NCBI Taxonomy" id="2931392"/>
    <lineage>
        <taxon>Bacteria</taxon>
        <taxon>Pseudomonadati</taxon>
        <taxon>Pseudomonadota</taxon>
        <taxon>Alphaproteobacteria</taxon>
        <taxon>Hyphomicrobiales</taxon>
        <taxon>Tepidamorphaceae</taxon>
        <taxon>Microbaculum</taxon>
    </lineage>
</organism>
<evidence type="ECO:0000313" key="2">
    <source>
        <dbReference type="Proteomes" id="UP001320898"/>
    </source>
</evidence>
<accession>A0AAW5QUZ5</accession>
<protein>
    <recommendedName>
        <fullName evidence="3">Asparagine synthetase domain-containing protein</fullName>
    </recommendedName>
</protein>
<proteinExistence type="predicted"/>
<name>A0AAW5QUZ5_9HYPH</name>
<dbReference type="SUPFAM" id="SSF52402">
    <property type="entry name" value="Adenine nucleotide alpha hydrolases-like"/>
    <property type="match status" value="1"/>
</dbReference>
<evidence type="ECO:0000313" key="1">
    <source>
        <dbReference type="EMBL" id="MCT8971047.1"/>
    </source>
</evidence>
<sequence>MELADQDGQFVIRTNRNMAVPAGATRHLLASVAVDTFGTLETLPVFDRSDQQIGLLIGTVVDTDRKVVLHDGLRLDGSLDGDGDVDAFVETQIYRLAGTFLFVLDHGGTRRVYLDANGTKSLVYDPSSKMAGATATVLLDAREYDRRLRHDLLDALGVHRGGSLPGGLTAHRGIYRLLCNHYLDLDSWTATRHWPKAEIAQTTDVAATCRTIVTEVKNTIEALIKEGDVHVALTAGHDTRLVLACCRDFVDQITFVTLQVPGDGIDIQLAGALSEKFNLRHRVLPFVKTDSDEAERWQKRAGHAVRGPNMDLYAAVAPLKDRIFVGGACGEIGRGCIWFGATDTTPIDARQMASRLKLPMHREVINAIDNWLAPIDHLGSLLKLDLAYMELSIHCWVFVQSYTKPGHVEINPLISRRLFTAMLSLPPEVRLKNGMILRCIESAWPEVASVPINQYGNWRDKTVKLRHAISDPRRAIRKARQLVSILIG</sequence>
<keyword evidence="2" id="KW-1185">Reference proteome</keyword>
<dbReference type="AlphaFoldDB" id="A0AAW5QUZ5"/>
<dbReference type="Proteomes" id="UP001320898">
    <property type="component" value="Unassembled WGS sequence"/>
</dbReference>
<gene>
    <name evidence="1" type="ORF">MUB46_04165</name>
</gene>
<comment type="caution">
    <text evidence="1">The sequence shown here is derived from an EMBL/GenBank/DDBJ whole genome shotgun (WGS) entry which is preliminary data.</text>
</comment>
<reference evidence="1 2" key="1">
    <citation type="submission" date="2022-04" db="EMBL/GenBank/DDBJ databases">
        <authorList>
            <person name="Ye Y.-Q."/>
            <person name="Du Z.-J."/>
        </authorList>
    </citation>
    <scope>NUCLEOTIDE SEQUENCE [LARGE SCALE GENOMIC DNA]</scope>
    <source>
        <strain evidence="1 2">A6E488</strain>
    </source>
</reference>
<dbReference type="RefSeq" id="WP_261614621.1">
    <property type="nucleotide sequence ID" value="NZ_JALIDZ010000002.1"/>
</dbReference>
<dbReference type="EMBL" id="JALIDZ010000002">
    <property type="protein sequence ID" value="MCT8971047.1"/>
    <property type="molecule type" value="Genomic_DNA"/>
</dbReference>